<evidence type="ECO:0000313" key="6">
    <source>
        <dbReference type="Proteomes" id="UP000052946"/>
    </source>
</evidence>
<protein>
    <recommendedName>
        <fullName evidence="2">Homoserine O-acetyltransferase</fullName>
        <shortName evidence="2">HAT</shortName>
        <ecNumber evidence="2">2.3.1.31</ecNumber>
    </recommendedName>
    <alternativeName>
        <fullName evidence="2">Homoserine transacetylase</fullName>
        <shortName evidence="2">HTA</shortName>
    </alternativeName>
</protein>
<name>A0A0U9H384_9BACI</name>
<dbReference type="GO" id="GO:0004414">
    <property type="term" value="F:homoserine O-acetyltransferase activity"/>
    <property type="evidence" value="ECO:0007669"/>
    <property type="project" value="UniProtKB-UniRule"/>
</dbReference>
<dbReference type="Gene3D" id="3.40.50.1820">
    <property type="entry name" value="alpha/beta hydrolase"/>
    <property type="match status" value="1"/>
</dbReference>
<gene>
    <name evidence="2" type="primary">metXA</name>
    <name evidence="5" type="ORF">OPHB3_1052</name>
</gene>
<dbReference type="InterPro" id="IPR029058">
    <property type="entry name" value="AB_hydrolase_fold"/>
</dbReference>
<keyword evidence="1 2" id="KW-0808">Transferase</keyword>
<keyword evidence="2" id="KW-0486">Methionine biosynthesis</keyword>
<reference evidence="5 6" key="2">
    <citation type="journal article" date="2016" name="Genome Announc.">
        <title>Draft Genome Sequence of Oceanobacillus picturae Heshi-B3, Isolated from Fermented Rice Bran in a Traditional Japanese Seafood Dish.</title>
        <authorList>
            <person name="Akuzawa S."/>
            <person name="Nagaoka J."/>
            <person name="Kanekatsu M."/>
            <person name="Kanesaki Y."/>
            <person name="Suzuki T."/>
        </authorList>
    </citation>
    <scope>NUCLEOTIDE SEQUENCE [LARGE SCALE GENOMIC DNA]</scope>
    <source>
        <strain evidence="5 6">Heshi-B3</strain>
    </source>
</reference>
<dbReference type="PANTHER" id="PTHR32268:SF11">
    <property type="entry name" value="HOMOSERINE O-ACETYLTRANSFERASE"/>
    <property type="match status" value="1"/>
</dbReference>
<evidence type="ECO:0000256" key="3">
    <source>
        <dbReference type="PIRSR" id="PIRSR000443-1"/>
    </source>
</evidence>
<feature type="active site" evidence="2 3">
    <location>
        <position position="328"/>
    </location>
</feature>
<organism evidence="5 6">
    <name type="scientific">Oceanobacillus picturae</name>
    <dbReference type="NCBI Taxonomy" id="171693"/>
    <lineage>
        <taxon>Bacteria</taxon>
        <taxon>Bacillati</taxon>
        <taxon>Bacillota</taxon>
        <taxon>Bacilli</taxon>
        <taxon>Bacillales</taxon>
        <taxon>Bacillaceae</taxon>
        <taxon>Oceanobacillus</taxon>
    </lineage>
</organism>
<dbReference type="SUPFAM" id="SSF53474">
    <property type="entry name" value="alpha/beta-Hydrolases"/>
    <property type="match status" value="1"/>
</dbReference>
<comment type="similarity">
    <text evidence="2">Belongs to the AB hydrolase superfamily. MetX family.</text>
</comment>
<dbReference type="UniPathway" id="UPA00051">
    <property type="reaction ID" value="UER00074"/>
</dbReference>
<feature type="binding site" evidence="2">
    <location>
        <position position="329"/>
    </location>
    <ligand>
        <name>substrate</name>
    </ligand>
</feature>
<comment type="catalytic activity">
    <reaction evidence="2">
        <text>L-homoserine + acetyl-CoA = O-acetyl-L-homoserine + CoA</text>
        <dbReference type="Rhea" id="RHEA:13701"/>
        <dbReference type="ChEBI" id="CHEBI:57287"/>
        <dbReference type="ChEBI" id="CHEBI:57288"/>
        <dbReference type="ChEBI" id="CHEBI:57476"/>
        <dbReference type="ChEBI" id="CHEBI:57716"/>
        <dbReference type="EC" id="2.3.1.31"/>
    </reaction>
</comment>
<comment type="subcellular location">
    <subcellularLocation>
        <location evidence="2">Cytoplasm</location>
    </subcellularLocation>
</comment>
<comment type="function">
    <text evidence="2">Transfers an acetyl group from acetyl-CoA to L-homoserine, forming acetyl-L-homoserine.</text>
</comment>
<keyword evidence="2" id="KW-0963">Cytoplasm</keyword>
<feature type="active site" description="Nucleophile" evidence="2 3">
    <location>
        <position position="145"/>
    </location>
</feature>
<dbReference type="GO" id="GO:0009092">
    <property type="term" value="P:homoserine metabolic process"/>
    <property type="evidence" value="ECO:0007669"/>
    <property type="project" value="TreeGrafter"/>
</dbReference>
<keyword evidence="2" id="KW-0028">Amino-acid biosynthesis</keyword>
<keyword evidence="2" id="KW-0012">Acyltransferase</keyword>
<dbReference type="RefSeq" id="WP_058949644.1">
    <property type="nucleotide sequence ID" value="NZ_BBXV01000012.1"/>
</dbReference>
<dbReference type="InterPro" id="IPR008220">
    <property type="entry name" value="HAT_MetX-like"/>
</dbReference>
<comment type="subunit">
    <text evidence="2">Homodimer.</text>
</comment>
<accession>A0A0U9H384</accession>
<dbReference type="PANTHER" id="PTHR32268">
    <property type="entry name" value="HOMOSERINE O-ACETYLTRANSFERASE"/>
    <property type="match status" value="1"/>
</dbReference>
<sequence length="348" mass="38800">MTNSQRTAPTIGNISIGPLLLTSGELLEEVSLRYEISGPEGAPSILVCHALTGNQHTIGNDKNPGWWSGLIGESRYVDTDAYQVLTFNVLGGCHGSTGPTTIHNKINAPYRSHFPDITVRDMVHAQHKALTIMGIHHLAAVMGGSLGGMQVMEWGLLYPDKMDKLIVLASTPVFTDYGIAYNHIAETSIKQDPAWKNGQYETNHSLKGLEIARMIGMVTYRSATLFNQRFDRKGTQLKYDVSSYLDHQGKKLTERFDANSYLTLLRAMNNHDIGKDRGGWEVAARSMKPPLLAISYDRDLIFEPSLMKQFVSEVANGSYFHVDTEFGHDGFLTEFNKWGHVVEHFLNN</sequence>
<dbReference type="GO" id="GO:0009086">
    <property type="term" value="P:methionine biosynthetic process"/>
    <property type="evidence" value="ECO:0007669"/>
    <property type="project" value="UniProtKB-UniRule"/>
</dbReference>
<evidence type="ECO:0000256" key="2">
    <source>
        <dbReference type="HAMAP-Rule" id="MF_00296"/>
    </source>
</evidence>
<comment type="caution">
    <text evidence="2">Lacks conserved residue(s) required for the propagation of feature annotation.</text>
</comment>
<dbReference type="NCBIfam" id="TIGR01392">
    <property type="entry name" value="homoserO_Ac_trn"/>
    <property type="match status" value="1"/>
</dbReference>
<dbReference type="OrthoDB" id="9800754at2"/>
<evidence type="ECO:0000259" key="4">
    <source>
        <dbReference type="Pfam" id="PF00561"/>
    </source>
</evidence>
<comment type="caution">
    <text evidence="5">The sequence shown here is derived from an EMBL/GenBank/DDBJ whole genome shotgun (WGS) entry which is preliminary data.</text>
</comment>
<dbReference type="InterPro" id="IPR000073">
    <property type="entry name" value="AB_hydrolase_1"/>
</dbReference>
<proteinExistence type="inferred from homology"/>
<feature type="domain" description="AB hydrolase-1" evidence="4">
    <location>
        <begin position="43"/>
        <end position="334"/>
    </location>
</feature>
<reference evidence="6" key="1">
    <citation type="submission" date="2015-07" db="EMBL/GenBank/DDBJ databases">
        <title>Draft Genome Sequence of Oceanobacillus picturae Heshi-B3 that Was Isolated from Fermented Rice Bran with Aging Salted Mackerel, Which Was Named Heshiko as Traditional Fermented Seafood in Japan.</title>
        <authorList>
            <person name="Akuzawa S."/>
            <person name="Nakagawa J."/>
            <person name="Kanekatsu T."/>
            <person name="Kanesaki Y."/>
            <person name="Suzuki T."/>
        </authorList>
    </citation>
    <scope>NUCLEOTIDE SEQUENCE [LARGE SCALE GENOMIC DNA]</scope>
    <source>
        <strain evidence="6">Heshi-B3</strain>
    </source>
</reference>
<feature type="binding site" evidence="2">
    <location>
        <position position="213"/>
    </location>
    <ligand>
        <name>substrate</name>
    </ligand>
</feature>
<evidence type="ECO:0000256" key="1">
    <source>
        <dbReference type="ARBA" id="ARBA00022679"/>
    </source>
</evidence>
<dbReference type="Pfam" id="PF00561">
    <property type="entry name" value="Abhydrolase_1"/>
    <property type="match status" value="1"/>
</dbReference>
<dbReference type="HAMAP" id="MF_00296">
    <property type="entry name" value="MetX_acyltransf"/>
    <property type="match status" value="1"/>
</dbReference>
<dbReference type="PIRSF" id="PIRSF000443">
    <property type="entry name" value="Homoser_Ac_trans"/>
    <property type="match status" value="1"/>
</dbReference>
<dbReference type="AlphaFoldDB" id="A0A0U9H384"/>
<dbReference type="Proteomes" id="UP000052946">
    <property type="component" value="Unassembled WGS sequence"/>
</dbReference>
<dbReference type="GO" id="GO:0005737">
    <property type="term" value="C:cytoplasm"/>
    <property type="evidence" value="ECO:0007669"/>
    <property type="project" value="UniProtKB-SubCell"/>
</dbReference>
<comment type="pathway">
    <text evidence="2">Amino-acid biosynthesis; L-methionine biosynthesis via de novo pathway; O-acetyl-L-homoserine from L-homoserine: step 1/1.</text>
</comment>
<dbReference type="NCBIfam" id="NF001209">
    <property type="entry name" value="PRK00175.1"/>
    <property type="match status" value="1"/>
</dbReference>
<dbReference type="EC" id="2.3.1.31" evidence="2"/>
<dbReference type="EMBL" id="BBXV01000012">
    <property type="protein sequence ID" value="GAQ17127.1"/>
    <property type="molecule type" value="Genomic_DNA"/>
</dbReference>
<feature type="active site" evidence="2 3">
    <location>
        <position position="299"/>
    </location>
</feature>
<evidence type="ECO:0000313" key="5">
    <source>
        <dbReference type="EMBL" id="GAQ17127.1"/>
    </source>
</evidence>